<organism evidence="2 3">
    <name type="scientific">Sedimentitalea nanhaiensis</name>
    <dbReference type="NCBI Taxonomy" id="999627"/>
    <lineage>
        <taxon>Bacteria</taxon>
        <taxon>Pseudomonadati</taxon>
        <taxon>Pseudomonadota</taxon>
        <taxon>Alphaproteobacteria</taxon>
        <taxon>Rhodobacterales</taxon>
        <taxon>Paracoccaceae</taxon>
        <taxon>Sedimentitalea</taxon>
    </lineage>
</organism>
<name>A0A1I7DWV5_9RHOB</name>
<keyword evidence="3" id="KW-1185">Reference proteome</keyword>
<evidence type="ECO:0000256" key="1">
    <source>
        <dbReference type="SAM" id="SignalP"/>
    </source>
</evidence>
<evidence type="ECO:0000313" key="3">
    <source>
        <dbReference type="Proteomes" id="UP000182466"/>
    </source>
</evidence>
<protein>
    <submittedName>
        <fullName evidence="2">Uncharacterized protein</fullName>
    </submittedName>
</protein>
<dbReference type="STRING" id="999627.SAMN05216236_13649"/>
<proteinExistence type="predicted"/>
<feature type="signal peptide" evidence="1">
    <location>
        <begin position="1"/>
        <end position="20"/>
    </location>
</feature>
<accession>A0A1I7DWV5</accession>
<sequence length="117" mass="11972">MICVFRLVLILALSFGAVIAPDVSSANISDTAMAQMGNAESADRRCDGCDPAGFSDVMPCESGCLVPCGSSGTAGILAEVLPARIAMPFGPALRVAEPLIPLGAILMLDPFPPKLPV</sequence>
<dbReference type="OrthoDB" id="7744219at2"/>
<dbReference type="EMBL" id="FPAW01000036">
    <property type="protein sequence ID" value="SFU16154.1"/>
    <property type="molecule type" value="Genomic_DNA"/>
</dbReference>
<keyword evidence="1" id="KW-0732">Signal</keyword>
<dbReference type="AlphaFoldDB" id="A0A1I7DWV5"/>
<evidence type="ECO:0000313" key="2">
    <source>
        <dbReference type="EMBL" id="SFU16154.1"/>
    </source>
</evidence>
<feature type="chain" id="PRO_5010381644" evidence="1">
    <location>
        <begin position="21"/>
        <end position="117"/>
    </location>
</feature>
<gene>
    <name evidence="2" type="ORF">SAMN05216236_13649</name>
</gene>
<dbReference type="Proteomes" id="UP000182466">
    <property type="component" value="Unassembled WGS sequence"/>
</dbReference>
<reference evidence="2 3" key="1">
    <citation type="submission" date="2016-10" db="EMBL/GenBank/DDBJ databases">
        <authorList>
            <person name="de Groot N.N."/>
        </authorList>
    </citation>
    <scope>NUCLEOTIDE SEQUENCE [LARGE SCALE GENOMIC DNA]</scope>
    <source>
        <strain evidence="2 3">CGMCC 1.10959</strain>
    </source>
</reference>